<dbReference type="SUPFAM" id="SSF48371">
    <property type="entry name" value="ARM repeat"/>
    <property type="match status" value="1"/>
</dbReference>
<dbReference type="PROSITE" id="PS50145">
    <property type="entry name" value="ZF_TRAF"/>
    <property type="match status" value="1"/>
</dbReference>
<feature type="compositionally biased region" description="Basic and acidic residues" evidence="5">
    <location>
        <begin position="807"/>
        <end position="816"/>
    </location>
</feature>
<evidence type="ECO:0000259" key="6">
    <source>
        <dbReference type="PROSITE" id="PS50145"/>
    </source>
</evidence>
<feature type="zinc finger region" description="TRAF-type" evidence="4">
    <location>
        <begin position="78"/>
        <end position="131"/>
    </location>
</feature>
<feature type="domain" description="TRAF-type" evidence="6">
    <location>
        <begin position="78"/>
        <end position="131"/>
    </location>
</feature>
<organism evidence="7 8">
    <name type="scientific">Paratrimastix pyriformis</name>
    <dbReference type="NCBI Taxonomy" id="342808"/>
    <lineage>
        <taxon>Eukaryota</taxon>
        <taxon>Metamonada</taxon>
        <taxon>Preaxostyla</taxon>
        <taxon>Paratrimastigidae</taxon>
        <taxon>Paratrimastix</taxon>
    </lineage>
</organism>
<protein>
    <recommendedName>
        <fullName evidence="6">TRAF-type domain-containing protein</fullName>
    </recommendedName>
</protein>
<dbReference type="PANTHER" id="PTHR10131">
    <property type="entry name" value="TNF RECEPTOR ASSOCIATED FACTOR"/>
    <property type="match status" value="1"/>
</dbReference>
<keyword evidence="3 4" id="KW-0862">Zinc</keyword>
<dbReference type="Proteomes" id="UP001141327">
    <property type="component" value="Unassembled WGS sequence"/>
</dbReference>
<feature type="region of interest" description="Disordered" evidence="5">
    <location>
        <begin position="271"/>
        <end position="320"/>
    </location>
</feature>
<dbReference type="InterPro" id="IPR013083">
    <property type="entry name" value="Znf_RING/FYVE/PHD"/>
</dbReference>
<dbReference type="Gene3D" id="1.25.10.10">
    <property type="entry name" value="Leucine-rich Repeat Variant"/>
    <property type="match status" value="2"/>
</dbReference>
<keyword evidence="2 4" id="KW-0863">Zinc-finger</keyword>
<evidence type="ECO:0000256" key="4">
    <source>
        <dbReference type="PROSITE-ProRule" id="PRU00207"/>
    </source>
</evidence>
<keyword evidence="1 4" id="KW-0479">Metal-binding</keyword>
<dbReference type="EMBL" id="JAPMOS010000002">
    <property type="protein sequence ID" value="KAJ4462637.1"/>
    <property type="molecule type" value="Genomic_DNA"/>
</dbReference>
<evidence type="ECO:0000313" key="7">
    <source>
        <dbReference type="EMBL" id="KAJ4462637.1"/>
    </source>
</evidence>
<evidence type="ECO:0000256" key="3">
    <source>
        <dbReference type="ARBA" id="ARBA00022833"/>
    </source>
</evidence>
<dbReference type="InterPro" id="IPR011989">
    <property type="entry name" value="ARM-like"/>
</dbReference>
<name>A0ABQ8UVN3_9EUKA</name>
<evidence type="ECO:0000256" key="5">
    <source>
        <dbReference type="SAM" id="MobiDB-lite"/>
    </source>
</evidence>
<dbReference type="SUPFAM" id="SSF49599">
    <property type="entry name" value="TRAF domain-like"/>
    <property type="match status" value="1"/>
</dbReference>
<accession>A0ABQ8UVN3</accession>
<evidence type="ECO:0000256" key="2">
    <source>
        <dbReference type="ARBA" id="ARBA00022771"/>
    </source>
</evidence>
<feature type="compositionally biased region" description="Polar residues" evidence="5">
    <location>
        <begin position="271"/>
        <end position="280"/>
    </location>
</feature>
<sequence length="828" mass="86966">MFADSASRKITFAQLKRAVKFLNLNCLLSIFIPKRIISCSPFGKGLHASRLVARLRVRCLRYESGCSAIVNLPSLQHHLDHECEWRLLPCVQCGEEVLASQLKSHQTQTCPQRLAPCSAHCGAQIPLADMEAHMATACPNRLPSERAQATPTTSDGGISPAPSPFLEVRPAGLTSRGDSGVMVEIHLAELTAKMQMADAAMQAQMEHDRAKIGSLEEAVQSIVAAANAKIAALQAAVQHQVDALAARVSTLEKLTTQISGRQAHVEQLVESGQVSPALSGSTTSRTTPSPSVQAMCPPVPPPPLQLSGPGESPRTPPPTSLVSPLIMPCPAAAVSGPAPLPFFAPPSSPATARVACDRLIADLTRLADTQAASCEEISAWCQAVCILKAPPTLEIFSRPDVAPVLVRLLQHPAVAATPVRVPDLFRAVVHLSGTCGKTKSALGRCDVAPVLVELLGHPSMGLATAALGHLIMACAGLCFNHPANQRAFGEADVAPALVSILGRCYSEGNPGTAARVSMALAVIFNGGADNLGSLERTDVARVMTTVLGSPMTLSHPTVALYGLMCLRNITYNRPEAQAAFDRANIAQVMARILEAPILAHTSVAEQAFAALAHLSLSEDARLSLRSVNVLATLEHHLTTQLVLAHPSAALFAYWALAHLSDDTGLDPRAAAGIVQLLDDPGVTGNVEVLLFVLWAMTDLAARGPLAQVSFASANAVVALCRMLEHPTVTSSARVLNQALRAVGALAKGCPPVRDAFAHCGIVGLLAQLQTTSLAASGAVREGLEQVRLVVQHPHTQQQPPDSGGSDRQVDREEEAAGKLAGVVKTPPG</sequence>
<dbReference type="InterPro" id="IPR016024">
    <property type="entry name" value="ARM-type_fold"/>
</dbReference>
<gene>
    <name evidence="7" type="ORF">PAPYR_632</name>
</gene>
<dbReference type="PANTHER" id="PTHR10131:SF94">
    <property type="entry name" value="TNF RECEPTOR-ASSOCIATED FACTOR 4"/>
    <property type="match status" value="1"/>
</dbReference>
<evidence type="ECO:0000313" key="8">
    <source>
        <dbReference type="Proteomes" id="UP001141327"/>
    </source>
</evidence>
<dbReference type="Gene3D" id="3.30.40.10">
    <property type="entry name" value="Zinc/RING finger domain, C3HC4 (zinc finger)"/>
    <property type="match status" value="2"/>
</dbReference>
<dbReference type="InterPro" id="IPR001293">
    <property type="entry name" value="Znf_TRAF"/>
</dbReference>
<evidence type="ECO:0000256" key="1">
    <source>
        <dbReference type="ARBA" id="ARBA00022723"/>
    </source>
</evidence>
<comment type="caution">
    <text evidence="7">The sequence shown here is derived from an EMBL/GenBank/DDBJ whole genome shotgun (WGS) entry which is preliminary data.</text>
</comment>
<keyword evidence="8" id="KW-1185">Reference proteome</keyword>
<feature type="region of interest" description="Disordered" evidence="5">
    <location>
        <begin position="791"/>
        <end position="828"/>
    </location>
</feature>
<feature type="compositionally biased region" description="Low complexity" evidence="5">
    <location>
        <begin position="791"/>
        <end position="800"/>
    </location>
</feature>
<proteinExistence type="predicted"/>
<reference evidence="7" key="1">
    <citation type="journal article" date="2022" name="bioRxiv">
        <title>Genomics of Preaxostyla Flagellates Illuminates Evolutionary Transitions and the Path Towards Mitochondrial Loss.</title>
        <authorList>
            <person name="Novak L.V.F."/>
            <person name="Treitli S.C."/>
            <person name="Pyrih J."/>
            <person name="Halakuc P."/>
            <person name="Pipaliya S.V."/>
            <person name="Vacek V."/>
            <person name="Brzon O."/>
            <person name="Soukal P."/>
            <person name="Eme L."/>
            <person name="Dacks J.B."/>
            <person name="Karnkowska A."/>
            <person name="Elias M."/>
            <person name="Hampl V."/>
        </authorList>
    </citation>
    <scope>NUCLEOTIDE SEQUENCE</scope>
    <source>
        <strain evidence="7">RCP-MX</strain>
    </source>
</reference>
<feature type="compositionally biased region" description="Low complexity" evidence="5">
    <location>
        <begin position="281"/>
        <end position="291"/>
    </location>
</feature>